<protein>
    <submittedName>
        <fullName evidence="1">Uncharacterized protein</fullName>
    </submittedName>
</protein>
<evidence type="ECO:0000313" key="1">
    <source>
        <dbReference type="EMBL" id="KAJ3525879.1"/>
    </source>
</evidence>
<dbReference type="Proteomes" id="UP001148629">
    <property type="component" value="Unassembled WGS sequence"/>
</dbReference>
<gene>
    <name evidence="1" type="ORF">NM208_g11448</name>
</gene>
<reference evidence="1" key="1">
    <citation type="submission" date="2022-08" db="EMBL/GenBank/DDBJ databases">
        <title>Genome Sequence of Fusarium decemcellulare.</title>
        <authorList>
            <person name="Buettner E."/>
        </authorList>
    </citation>
    <scope>NUCLEOTIDE SEQUENCE</scope>
    <source>
        <strain evidence="1">Babe19</strain>
    </source>
</reference>
<sequence length="192" mass="20908">MAAIIKAANAKIRSNPVSDYICSTQRKFVISPSSTQTYDRNGYNEPFPSIHNNVQGERVQLRKSIGLGANAMKLLSVRKLDISTTASPEPPGGQFADSPTSSSISGQMTGALIIYAGTFMRYSLAVTPKNYLLFACHFVNAGAQLTQGYRYLNYHYWGGKEDMAKEQLTQAASVAKDKVEKAGEKVQSAISK</sequence>
<dbReference type="EMBL" id="JANRMS010001834">
    <property type="protein sequence ID" value="KAJ3525879.1"/>
    <property type="molecule type" value="Genomic_DNA"/>
</dbReference>
<proteinExistence type="predicted"/>
<organism evidence="1 2">
    <name type="scientific">Fusarium decemcellulare</name>
    <dbReference type="NCBI Taxonomy" id="57161"/>
    <lineage>
        <taxon>Eukaryota</taxon>
        <taxon>Fungi</taxon>
        <taxon>Dikarya</taxon>
        <taxon>Ascomycota</taxon>
        <taxon>Pezizomycotina</taxon>
        <taxon>Sordariomycetes</taxon>
        <taxon>Hypocreomycetidae</taxon>
        <taxon>Hypocreales</taxon>
        <taxon>Nectriaceae</taxon>
        <taxon>Fusarium</taxon>
        <taxon>Fusarium decemcellulare species complex</taxon>
    </lineage>
</organism>
<evidence type="ECO:0000313" key="2">
    <source>
        <dbReference type="Proteomes" id="UP001148629"/>
    </source>
</evidence>
<comment type="caution">
    <text evidence="1">The sequence shown here is derived from an EMBL/GenBank/DDBJ whole genome shotgun (WGS) entry which is preliminary data.</text>
</comment>
<keyword evidence="2" id="KW-1185">Reference proteome</keyword>
<accession>A0ACC1RUG4</accession>
<name>A0ACC1RUG4_9HYPO</name>